<comment type="caution">
    <text evidence="1">The sequence shown here is derived from an EMBL/GenBank/DDBJ whole genome shotgun (WGS) entry which is preliminary data.</text>
</comment>
<evidence type="ECO:0000313" key="1">
    <source>
        <dbReference type="EMBL" id="KAJ9649131.1"/>
    </source>
</evidence>
<sequence>MSGEVGAELVQRGRLQPRFEQALRLACALEQGAVDQLLDRAAATRIAGPDLHQRRCAHGQIDVMQGNCGSIAGQQAAAAVAAGTAHQAGLLELRQQAPDHHRMGGQARCQLLGGARGGLADQVRHYMQGVGKRVRGFHVTTIVTFKSSVESPHSFHMDTFVL</sequence>
<gene>
    <name evidence="1" type="ORF">H2198_010953</name>
</gene>
<keyword evidence="2" id="KW-1185">Reference proteome</keyword>
<accession>A0ACC2ZNI0</accession>
<proteinExistence type="predicted"/>
<name>A0ACC2ZNI0_9EURO</name>
<dbReference type="Proteomes" id="UP001172386">
    <property type="component" value="Unassembled WGS sequence"/>
</dbReference>
<organism evidence="1 2">
    <name type="scientific">Neophaeococcomyces mojaviensis</name>
    <dbReference type="NCBI Taxonomy" id="3383035"/>
    <lineage>
        <taxon>Eukaryota</taxon>
        <taxon>Fungi</taxon>
        <taxon>Dikarya</taxon>
        <taxon>Ascomycota</taxon>
        <taxon>Pezizomycotina</taxon>
        <taxon>Eurotiomycetes</taxon>
        <taxon>Chaetothyriomycetidae</taxon>
        <taxon>Chaetothyriales</taxon>
        <taxon>Chaetothyriales incertae sedis</taxon>
        <taxon>Neophaeococcomyces</taxon>
    </lineage>
</organism>
<protein>
    <submittedName>
        <fullName evidence="1">Uncharacterized protein</fullName>
    </submittedName>
</protein>
<evidence type="ECO:0000313" key="2">
    <source>
        <dbReference type="Proteomes" id="UP001172386"/>
    </source>
</evidence>
<dbReference type="EMBL" id="JAPDRQ010000456">
    <property type="protein sequence ID" value="KAJ9649131.1"/>
    <property type="molecule type" value="Genomic_DNA"/>
</dbReference>
<reference evidence="1" key="1">
    <citation type="submission" date="2022-10" db="EMBL/GenBank/DDBJ databases">
        <title>Culturing micro-colonial fungi from biological soil crusts in the Mojave desert and describing Neophaeococcomyces mojavensis, and introducing the new genera and species Taxawa tesnikishii.</title>
        <authorList>
            <person name="Kurbessoian T."/>
            <person name="Stajich J.E."/>
        </authorList>
    </citation>
    <scope>NUCLEOTIDE SEQUENCE</scope>
    <source>
        <strain evidence="1">JES_112</strain>
    </source>
</reference>